<gene>
    <name evidence="3" type="ORF">Acr_25g0008700</name>
</gene>
<dbReference type="InterPro" id="IPR045068">
    <property type="entry name" value="BACURD1-3"/>
</dbReference>
<dbReference type="SUPFAM" id="SSF50978">
    <property type="entry name" value="WD40 repeat-like"/>
    <property type="match status" value="1"/>
</dbReference>
<name>A0A7J0H0A7_9ERIC</name>
<sequence length="422" mass="46449">MPHFADSKPSSYEFIQNKPDPSSNIVTIGVFGQLFQTTKQTLTLTAPKSLFPKISDSSDHYGGVPFIDRDPELFSILLSLLRTGHLPSKAKSFDLQDLISEALFYGIETLLVSSQSNPSQFEAFNLKKSLILPLSGGTHHLLSLQHLVAAGAKDFSGLKVIDLEKGFVRETLTWENVTRSSSTVQAIGSSPQYLFTSFESGDRNSNSIMVYDLLGSFCPVMEIGHQEIFGANLLIHQYPAMKWSWVSSHNLLMASGSHSGPSGVLGNIKFSDIRSGCVVWELKEKVYCFPDVTVSDDLSSVFKVGLNSGKVFVADLRNISDENSLVCLGDARKLTNLKTEVLAFGCKIESRGNQVFCGKGGDLELWSEVLIGSSRNEKYGSDERVFKKKLMGACDGCGRKSDDQIGLWREQNVRDEERSAIC</sequence>
<dbReference type="PANTHER" id="PTHR11145">
    <property type="entry name" value="BTB/POZ DOMAIN-CONTAINING ADAPTER FOR CUL3-MEDIATED RHOA DEGRADATION PROTEIN FAMILY MEMBER"/>
    <property type="match status" value="1"/>
</dbReference>
<dbReference type="OrthoDB" id="6077599at2759"/>
<evidence type="ECO:0000259" key="2">
    <source>
        <dbReference type="Pfam" id="PF02214"/>
    </source>
</evidence>
<feature type="domain" description="Potassium channel tetramerisation-type BTB" evidence="2">
    <location>
        <begin position="26"/>
        <end position="113"/>
    </location>
</feature>
<proteinExistence type="predicted"/>
<keyword evidence="4" id="KW-1185">Reference proteome</keyword>
<dbReference type="EMBL" id="BJWL01000025">
    <property type="protein sequence ID" value="GFZ16461.1"/>
    <property type="molecule type" value="Genomic_DNA"/>
</dbReference>
<evidence type="ECO:0000313" key="3">
    <source>
        <dbReference type="EMBL" id="GFZ16461.1"/>
    </source>
</evidence>
<dbReference type="Pfam" id="PF02214">
    <property type="entry name" value="BTB_2"/>
    <property type="match status" value="1"/>
</dbReference>
<dbReference type="SUPFAM" id="SSF54695">
    <property type="entry name" value="POZ domain"/>
    <property type="match status" value="1"/>
</dbReference>
<dbReference type="PANTHER" id="PTHR11145:SF23">
    <property type="entry name" value="PROTEIN BINDING PROTEIN"/>
    <property type="match status" value="1"/>
</dbReference>
<comment type="caution">
    <text evidence="3">The sequence shown here is derived from an EMBL/GenBank/DDBJ whole genome shotgun (WGS) entry which is preliminary data.</text>
</comment>
<accession>A0A7J0H0A7</accession>
<dbReference type="Proteomes" id="UP000585474">
    <property type="component" value="Unassembled WGS sequence"/>
</dbReference>
<reference evidence="3 4" key="1">
    <citation type="submission" date="2019-07" db="EMBL/GenBank/DDBJ databases">
        <title>De Novo Assembly of kiwifruit Actinidia rufa.</title>
        <authorList>
            <person name="Sugita-Konishi S."/>
            <person name="Sato K."/>
            <person name="Mori E."/>
            <person name="Abe Y."/>
            <person name="Kisaki G."/>
            <person name="Hamano K."/>
            <person name="Suezawa K."/>
            <person name="Otani M."/>
            <person name="Fukuda T."/>
            <person name="Manabe T."/>
            <person name="Gomi K."/>
            <person name="Tabuchi M."/>
            <person name="Akimitsu K."/>
            <person name="Kataoka I."/>
        </authorList>
    </citation>
    <scope>NUCLEOTIDE SEQUENCE [LARGE SCALE GENOMIC DNA]</scope>
    <source>
        <strain evidence="4">cv. Fuchu</strain>
    </source>
</reference>
<dbReference type="InterPro" id="IPR003131">
    <property type="entry name" value="T1-type_BTB"/>
</dbReference>
<evidence type="ECO:0000313" key="4">
    <source>
        <dbReference type="Proteomes" id="UP000585474"/>
    </source>
</evidence>
<evidence type="ECO:0000256" key="1">
    <source>
        <dbReference type="ARBA" id="ARBA00004906"/>
    </source>
</evidence>
<dbReference type="InterPro" id="IPR036322">
    <property type="entry name" value="WD40_repeat_dom_sf"/>
</dbReference>
<dbReference type="InterPro" id="IPR011333">
    <property type="entry name" value="SKP1/BTB/POZ_sf"/>
</dbReference>
<comment type="pathway">
    <text evidence="1">Protein modification; protein ubiquitination.</text>
</comment>
<dbReference type="GO" id="GO:0051260">
    <property type="term" value="P:protein homooligomerization"/>
    <property type="evidence" value="ECO:0007669"/>
    <property type="project" value="InterPro"/>
</dbReference>
<dbReference type="AlphaFoldDB" id="A0A7J0H0A7"/>
<protein>
    <submittedName>
        <fullName evidence="3">BTB/POZ domain with WD40/YVTN repeat-like protein</fullName>
    </submittedName>
</protein>
<dbReference type="Gene3D" id="3.30.710.10">
    <property type="entry name" value="Potassium Channel Kv1.1, Chain A"/>
    <property type="match status" value="1"/>
</dbReference>
<organism evidence="3 4">
    <name type="scientific">Actinidia rufa</name>
    <dbReference type="NCBI Taxonomy" id="165716"/>
    <lineage>
        <taxon>Eukaryota</taxon>
        <taxon>Viridiplantae</taxon>
        <taxon>Streptophyta</taxon>
        <taxon>Embryophyta</taxon>
        <taxon>Tracheophyta</taxon>
        <taxon>Spermatophyta</taxon>
        <taxon>Magnoliopsida</taxon>
        <taxon>eudicotyledons</taxon>
        <taxon>Gunneridae</taxon>
        <taxon>Pentapetalae</taxon>
        <taxon>asterids</taxon>
        <taxon>Ericales</taxon>
        <taxon>Actinidiaceae</taxon>
        <taxon>Actinidia</taxon>
    </lineage>
</organism>